<dbReference type="OrthoDB" id="5363392at2"/>
<protein>
    <recommendedName>
        <fullName evidence="1">Bacteriophage CI repressor N-terminal domain-containing protein</fullName>
    </recommendedName>
</protein>
<evidence type="ECO:0000313" key="2">
    <source>
        <dbReference type="EMBL" id="PKI80410.1"/>
    </source>
</evidence>
<dbReference type="Proteomes" id="UP000233248">
    <property type="component" value="Unassembled WGS sequence"/>
</dbReference>
<evidence type="ECO:0000259" key="1">
    <source>
        <dbReference type="Pfam" id="PF07022"/>
    </source>
</evidence>
<dbReference type="Gene3D" id="1.10.260.40">
    <property type="entry name" value="lambda repressor-like DNA-binding domains"/>
    <property type="match status" value="1"/>
</dbReference>
<reference evidence="2 3" key="1">
    <citation type="submission" date="2017-09" db="EMBL/GenBank/DDBJ databases">
        <title>Genomics of the genus Arcobacter.</title>
        <authorList>
            <person name="Perez-Cataluna A."/>
            <person name="Figueras M.J."/>
            <person name="Salas-Masso N."/>
        </authorList>
    </citation>
    <scope>NUCLEOTIDE SEQUENCE [LARGE SCALE GENOMIC DNA]</scope>
    <source>
        <strain evidence="2 3">DSM 18005</strain>
    </source>
</reference>
<name>A0A2N1J1H6_9BACT</name>
<feature type="domain" description="Bacteriophage CI repressor N-terminal" evidence="1">
    <location>
        <begin position="7"/>
        <end position="67"/>
    </location>
</feature>
<keyword evidence="3" id="KW-1185">Reference proteome</keyword>
<accession>A0A2N1J1H6</accession>
<dbReference type="AlphaFoldDB" id="A0A2N1J1H6"/>
<organism evidence="2 3">
    <name type="scientific">Malaciobacter halophilus</name>
    <dbReference type="NCBI Taxonomy" id="197482"/>
    <lineage>
        <taxon>Bacteria</taxon>
        <taxon>Pseudomonadati</taxon>
        <taxon>Campylobacterota</taxon>
        <taxon>Epsilonproteobacteria</taxon>
        <taxon>Campylobacterales</taxon>
        <taxon>Arcobacteraceae</taxon>
        <taxon>Malaciobacter</taxon>
    </lineage>
</organism>
<proteinExistence type="predicted"/>
<comment type="caution">
    <text evidence="2">The sequence shown here is derived from an EMBL/GenBank/DDBJ whole genome shotgun (WGS) entry which is preliminary data.</text>
</comment>
<dbReference type="RefSeq" id="WP_101185217.1">
    <property type="nucleotide sequence ID" value="NZ_CP031218.1"/>
</dbReference>
<dbReference type="GO" id="GO:0003677">
    <property type="term" value="F:DNA binding"/>
    <property type="evidence" value="ECO:0007669"/>
    <property type="project" value="InterPro"/>
</dbReference>
<evidence type="ECO:0000313" key="3">
    <source>
        <dbReference type="Proteomes" id="UP000233248"/>
    </source>
</evidence>
<dbReference type="KEGG" id="ahs:AHALO_1349"/>
<gene>
    <name evidence="2" type="ORF">CP960_09710</name>
</gene>
<dbReference type="Pfam" id="PF07022">
    <property type="entry name" value="Phage_CI_repr"/>
    <property type="match status" value="1"/>
</dbReference>
<dbReference type="GO" id="GO:0045892">
    <property type="term" value="P:negative regulation of DNA-templated transcription"/>
    <property type="evidence" value="ECO:0007669"/>
    <property type="project" value="InterPro"/>
</dbReference>
<dbReference type="InterPro" id="IPR010982">
    <property type="entry name" value="Lambda_DNA-bd_dom_sf"/>
</dbReference>
<dbReference type="EMBL" id="NXIF01000036">
    <property type="protein sequence ID" value="PKI80410.1"/>
    <property type="molecule type" value="Genomic_DNA"/>
</dbReference>
<dbReference type="InterPro" id="IPR010744">
    <property type="entry name" value="Phage_CI_N"/>
</dbReference>
<sequence length="133" mass="15984">MFNFNEILERLKETTGKSKNKEIAEFLETNETNFSRWVGRNKIPYEQLTNFCYKNGYDLMYILTGKSTNEVINNQNNNENSKIFNVQGNNNNVHIRSYRDEQLKILEELKKLPEKRQKYYYHIISAEVLEFEE</sequence>